<proteinExistence type="predicted"/>
<protein>
    <submittedName>
        <fullName evidence="1">Ubiquitin fusion degradation protein 2</fullName>
    </submittedName>
</protein>
<dbReference type="Pfam" id="PF11276">
    <property type="entry name" value="DUF3078"/>
    <property type="match status" value="1"/>
</dbReference>
<reference evidence="1 2" key="1">
    <citation type="journal article" date="2012" name="J. Bacteriol.">
        <title>Twenty-one genome sequences from Pseudomonas species and 19 genome sequences from diverse bacteria isolated from the rhizosphere and endosphere of Populus deltoides.</title>
        <authorList>
            <person name="Brown S.D."/>
            <person name="Utturkar S.M."/>
            <person name="Klingeman D.M."/>
            <person name="Johnson C.M."/>
            <person name="Martin S.L."/>
            <person name="Land M.L."/>
            <person name="Lu T.Y."/>
            <person name="Schadt C.W."/>
            <person name="Doktycz M.J."/>
            <person name="Pelletier D.A."/>
        </authorList>
    </citation>
    <scope>NUCLEOTIDE SEQUENCE [LARGE SCALE GENOMIC DNA]</scope>
    <source>
        <strain evidence="1 2">CF314</strain>
    </source>
</reference>
<dbReference type="InterPro" id="IPR021428">
    <property type="entry name" value="DUF3078"/>
</dbReference>
<organism evidence="1 2">
    <name type="scientific">Chryseobacterium populi</name>
    <dbReference type="NCBI Taxonomy" id="1144316"/>
    <lineage>
        <taxon>Bacteria</taxon>
        <taxon>Pseudomonadati</taxon>
        <taxon>Bacteroidota</taxon>
        <taxon>Flavobacteriia</taxon>
        <taxon>Flavobacteriales</taxon>
        <taxon>Weeksellaceae</taxon>
        <taxon>Chryseobacterium group</taxon>
        <taxon>Chryseobacterium</taxon>
    </lineage>
</organism>
<sequence>MIVQAVYDDDKNYIFYFCRTNLLFMRKIIAVFVVCFGLNAGAQEVKKDTLAPVADTIKHWSVLGKNTVMLNQAAFSNWVGGGANNVGWLAGINYNITYEKDKDLWENIIILDYGQNNTKGLGTRKTQDVINISTNYGRQFSKSWYISSGASFQSQFSGGYEDGNNPDAKKISNFMAPGYLNLGIGITYRPNDNLNVTLRPANARWTFVLDKDLQLAGSYGLKADGDDSLLQFGFLGNALYKVKLMENINLTNTASVFSNYLDHPERLVLAYGAVLNMKINKYISSNITLDILYDHNQIQKTQLKQTLGIGFAYTVNNGGKRSERKDSQWWIKK</sequence>
<dbReference type="PATRIC" id="fig|1144316.3.peg.2672"/>
<dbReference type="AlphaFoldDB" id="J2SYP7"/>
<keyword evidence="2" id="KW-1185">Reference proteome</keyword>
<evidence type="ECO:0000313" key="1">
    <source>
        <dbReference type="EMBL" id="EJL70792.1"/>
    </source>
</evidence>
<comment type="caution">
    <text evidence="1">The sequence shown here is derived from an EMBL/GenBank/DDBJ whole genome shotgun (WGS) entry which is preliminary data.</text>
</comment>
<evidence type="ECO:0000313" key="2">
    <source>
        <dbReference type="Proteomes" id="UP000007509"/>
    </source>
</evidence>
<name>J2SYP7_9FLAO</name>
<dbReference type="Proteomes" id="UP000007509">
    <property type="component" value="Unassembled WGS sequence"/>
</dbReference>
<accession>J2SYP7</accession>
<gene>
    <name evidence="1" type="ORF">PMI13_02654</name>
</gene>
<dbReference type="EMBL" id="AKJY01000050">
    <property type="protein sequence ID" value="EJL70792.1"/>
    <property type="molecule type" value="Genomic_DNA"/>
</dbReference>